<dbReference type="Pfam" id="PF17866">
    <property type="entry name" value="AAA_lid_6"/>
    <property type="match status" value="1"/>
</dbReference>
<evidence type="ECO:0000256" key="1">
    <source>
        <dbReference type="ARBA" id="ARBA00010378"/>
    </source>
</evidence>
<dbReference type="STRING" id="1448318.A0A319EGS1"/>
<dbReference type="InterPro" id="IPR003959">
    <property type="entry name" value="ATPase_AAA_core"/>
</dbReference>
<dbReference type="InterPro" id="IPR027417">
    <property type="entry name" value="P-loop_NTPase"/>
</dbReference>
<feature type="domain" description="AAA+ ATPase" evidence="4">
    <location>
        <begin position="132"/>
        <end position="280"/>
    </location>
</feature>
<comment type="similarity">
    <text evidence="1">Belongs to the CbxX/CfxQ family.</text>
</comment>
<dbReference type="Proteomes" id="UP000248423">
    <property type="component" value="Unassembled WGS sequence"/>
</dbReference>
<keyword evidence="2" id="KW-0547">Nucleotide-binding</keyword>
<dbReference type="FunFam" id="3.40.50.300:FF:000216">
    <property type="entry name" value="Type VII secretion ATPase EccA"/>
    <property type="match status" value="2"/>
</dbReference>
<dbReference type="InterPro" id="IPR000641">
    <property type="entry name" value="CbxX/CfxQ"/>
</dbReference>
<dbReference type="VEuPathDB" id="FungiDB:BO78DRAFT_416398"/>
<dbReference type="PANTHER" id="PTHR43392">
    <property type="entry name" value="AAA-TYPE ATPASE FAMILY PROTEIN / ANKYRIN REPEAT FAMILY PROTEIN"/>
    <property type="match status" value="1"/>
</dbReference>
<gene>
    <name evidence="5" type="ORF">BO78DRAFT_416398</name>
</gene>
<dbReference type="Gene3D" id="3.40.50.300">
    <property type="entry name" value="P-loop containing nucleotide triphosphate hydrolases"/>
    <property type="match status" value="2"/>
</dbReference>
<dbReference type="Pfam" id="PF00004">
    <property type="entry name" value="AAA"/>
    <property type="match status" value="2"/>
</dbReference>
<evidence type="ECO:0000256" key="3">
    <source>
        <dbReference type="ARBA" id="ARBA00022840"/>
    </source>
</evidence>
<evidence type="ECO:0000313" key="5">
    <source>
        <dbReference type="EMBL" id="PYI08800.1"/>
    </source>
</evidence>
<dbReference type="CDD" id="cd00009">
    <property type="entry name" value="AAA"/>
    <property type="match status" value="1"/>
</dbReference>
<reference evidence="5 6" key="1">
    <citation type="submission" date="2018-02" db="EMBL/GenBank/DDBJ databases">
        <title>The genomes of Aspergillus section Nigri reveals drivers in fungal speciation.</title>
        <authorList>
            <consortium name="DOE Joint Genome Institute"/>
            <person name="Vesth T.C."/>
            <person name="Nybo J."/>
            <person name="Theobald S."/>
            <person name="Brandl J."/>
            <person name="Frisvad J.C."/>
            <person name="Nielsen K.F."/>
            <person name="Lyhne E.K."/>
            <person name="Kogle M.E."/>
            <person name="Kuo A."/>
            <person name="Riley R."/>
            <person name="Clum A."/>
            <person name="Nolan M."/>
            <person name="Lipzen A."/>
            <person name="Salamov A."/>
            <person name="Henrissat B."/>
            <person name="Wiebenga A."/>
            <person name="De vries R.P."/>
            <person name="Grigoriev I.V."/>
            <person name="Mortensen U.H."/>
            <person name="Andersen M.R."/>
            <person name="Baker S.E."/>
        </authorList>
    </citation>
    <scope>NUCLEOTIDE SEQUENCE [LARGE SCALE GENOMIC DNA]</scope>
    <source>
        <strain evidence="5 6">CBS 121057</strain>
    </source>
</reference>
<dbReference type="SMART" id="SM00382">
    <property type="entry name" value="AAA"/>
    <property type="match status" value="2"/>
</dbReference>
<keyword evidence="3" id="KW-0067">ATP-binding</keyword>
<dbReference type="InterPro" id="IPR050773">
    <property type="entry name" value="CbxX/CfxQ_RuBisCO_ESX"/>
</dbReference>
<dbReference type="Gene3D" id="1.10.8.60">
    <property type="match status" value="1"/>
</dbReference>
<dbReference type="GO" id="GO:0005524">
    <property type="term" value="F:ATP binding"/>
    <property type="evidence" value="ECO:0007669"/>
    <property type="project" value="UniProtKB-KW"/>
</dbReference>
<dbReference type="PANTHER" id="PTHR43392:SF2">
    <property type="entry name" value="AAA-TYPE ATPASE FAMILY PROTEIN _ ANKYRIN REPEAT FAMILY PROTEIN"/>
    <property type="match status" value="1"/>
</dbReference>
<evidence type="ECO:0000313" key="6">
    <source>
        <dbReference type="Proteomes" id="UP000248423"/>
    </source>
</evidence>
<keyword evidence="6" id="KW-1185">Reference proteome</keyword>
<dbReference type="InterPro" id="IPR003593">
    <property type="entry name" value="AAA+_ATPase"/>
</dbReference>
<dbReference type="PRINTS" id="PR00819">
    <property type="entry name" value="CBXCFQXSUPER"/>
</dbReference>
<dbReference type="SUPFAM" id="SSF52540">
    <property type="entry name" value="P-loop containing nucleoside triphosphate hydrolases"/>
    <property type="match status" value="2"/>
</dbReference>
<dbReference type="GO" id="GO:0016887">
    <property type="term" value="F:ATP hydrolysis activity"/>
    <property type="evidence" value="ECO:0007669"/>
    <property type="project" value="InterPro"/>
</dbReference>
<proteinExistence type="inferred from homology"/>
<evidence type="ECO:0000256" key="2">
    <source>
        <dbReference type="ARBA" id="ARBA00022741"/>
    </source>
</evidence>
<evidence type="ECO:0000259" key="4">
    <source>
        <dbReference type="SMART" id="SM00382"/>
    </source>
</evidence>
<name>A0A319EGS1_ASPSB</name>
<dbReference type="AlphaFoldDB" id="A0A319EGS1"/>
<dbReference type="OrthoDB" id="2423195at2759"/>
<dbReference type="EMBL" id="KZ826332">
    <property type="protein sequence ID" value="PYI08800.1"/>
    <property type="molecule type" value="Genomic_DNA"/>
</dbReference>
<organism evidence="5 6">
    <name type="scientific">Aspergillus sclerotiicarbonarius (strain CBS 121057 / IBT 28362)</name>
    <dbReference type="NCBI Taxonomy" id="1448318"/>
    <lineage>
        <taxon>Eukaryota</taxon>
        <taxon>Fungi</taxon>
        <taxon>Dikarya</taxon>
        <taxon>Ascomycota</taxon>
        <taxon>Pezizomycotina</taxon>
        <taxon>Eurotiomycetes</taxon>
        <taxon>Eurotiomycetidae</taxon>
        <taxon>Eurotiales</taxon>
        <taxon>Aspergillaceae</taxon>
        <taxon>Aspergillus</taxon>
        <taxon>Aspergillus subgen. Circumdati</taxon>
    </lineage>
</organism>
<sequence length="663" mass="74483">MKMDLKDYSNEEIYRLLVRILKKRKLHVDGGWEGENLEILARRICRRRSDNKFTNLLALRALRAGYGLSSLATLPVIKRREAPLDMRIENEASKQLQSMIGLNEVKEVINELALRANTNYHREIQGLPPIETSLNRVFLGPPGTGKTTVARLYGQLIADLGLISSGEVSLKNPSDFIGKYTGESEAKPRQILHDSQGRVLVIDDAHMLYQRSGDGSDCSDPYRLAVVDTLVANISSKPGEDRCIILIGYPDQMKELFNNSNPGLRRRFSLEEAFHFQDYSVEQLAEILDLNLSRDGMTVTDEARKVAIEVLTRPRDRPNFGNGGDVDNLLGQSKAAFNKTLKDVSDRQGRMIEPADFDPEYDRAFKRSKACESLFSTMIGIDHIITLFQDYRQMAAGMRLREIDPRPFIPFAYVFKGPPGTGKTTKARILGQIFYDLGFLSTSEVIDCTATDMIGEYVGHTGPKVIKLLERALGKVLFIDEAYRLAGTSTGRCSSFTEEAVGELVDCMTKPRYARKLVIVLAGYSDEMDKLIHMNPGLRSRFPTDIVFLSMDPAHCFEYLEAQLGKLQISVDRCDSKSIGGKYSTVLSMFSRLKRTRSWANTRDVETLARNIIFQVYKTQKSPGDSSIGLSISMDELITCLGDMLCQRGHGHEMNTPVDTDYE</sequence>
<protein>
    <submittedName>
        <fullName evidence="5">P-loop containing nucleoside triphosphate hydrolase protein</fullName>
    </submittedName>
</protein>
<keyword evidence="5" id="KW-0378">Hydrolase</keyword>
<feature type="domain" description="AAA+ ATPase" evidence="4">
    <location>
        <begin position="409"/>
        <end position="552"/>
    </location>
</feature>
<accession>A0A319EGS1</accession>
<dbReference type="InterPro" id="IPR041627">
    <property type="entry name" value="AAA_lid_6"/>
</dbReference>